<organism evidence="15 16">
    <name type="scientific">Setaria viridis</name>
    <name type="common">Green bristlegrass</name>
    <name type="synonym">Setaria italica subsp. viridis</name>
    <dbReference type="NCBI Taxonomy" id="4556"/>
    <lineage>
        <taxon>Eukaryota</taxon>
        <taxon>Viridiplantae</taxon>
        <taxon>Streptophyta</taxon>
        <taxon>Embryophyta</taxon>
        <taxon>Tracheophyta</taxon>
        <taxon>Spermatophyta</taxon>
        <taxon>Magnoliopsida</taxon>
        <taxon>Liliopsida</taxon>
        <taxon>Poales</taxon>
        <taxon>Poaceae</taxon>
        <taxon>PACMAD clade</taxon>
        <taxon>Panicoideae</taxon>
        <taxon>Panicodae</taxon>
        <taxon>Paniceae</taxon>
        <taxon>Cenchrinae</taxon>
        <taxon>Setaria</taxon>
    </lineage>
</organism>
<dbReference type="SMART" id="SM00249">
    <property type="entry name" value="PHD"/>
    <property type="match status" value="1"/>
</dbReference>
<evidence type="ECO:0000256" key="5">
    <source>
        <dbReference type="ARBA" id="ARBA00022771"/>
    </source>
</evidence>
<dbReference type="GO" id="GO:0000976">
    <property type="term" value="F:transcription cis-regulatory region binding"/>
    <property type="evidence" value="ECO:0007669"/>
    <property type="project" value="TreeGrafter"/>
</dbReference>
<dbReference type="InterPro" id="IPR045104">
    <property type="entry name" value="Alfin"/>
</dbReference>
<evidence type="ECO:0000256" key="4">
    <source>
        <dbReference type="ARBA" id="ARBA00022723"/>
    </source>
</evidence>
<comment type="subunit">
    <text evidence="12">Interacts with H3K4me3 and to a lesser extent with H3K4me2.</text>
</comment>
<evidence type="ECO:0000256" key="7">
    <source>
        <dbReference type="ARBA" id="ARBA00022853"/>
    </source>
</evidence>
<dbReference type="EMBL" id="CM016554">
    <property type="protein sequence ID" value="TKW27707.1"/>
    <property type="molecule type" value="Genomic_DNA"/>
</dbReference>
<evidence type="ECO:0000256" key="3">
    <source>
        <dbReference type="ARBA" id="ARBA00010445"/>
    </source>
</evidence>
<dbReference type="AlphaFoldDB" id="A0A4U6VSM1"/>
<feature type="domain" description="PHD-type" evidence="14">
    <location>
        <begin position="281"/>
        <end position="333"/>
    </location>
</feature>
<proteinExistence type="inferred from homology"/>
<feature type="region of interest" description="Disordered" evidence="13">
    <location>
        <begin position="81"/>
        <end position="114"/>
    </location>
</feature>
<accession>A0A4U6VSM1</accession>
<feature type="region of interest" description="Disordered" evidence="13">
    <location>
        <begin position="1"/>
        <end position="23"/>
    </location>
</feature>
<dbReference type="CDD" id="cd15613">
    <property type="entry name" value="PHD_AL_plant"/>
    <property type="match status" value="1"/>
</dbReference>
<keyword evidence="8 12" id="KW-0805">Transcription regulation</keyword>
<dbReference type="Gene3D" id="3.30.40.10">
    <property type="entry name" value="Zinc/RING finger domain, C3HC4 (zinc finger)"/>
    <property type="match status" value="1"/>
</dbReference>
<dbReference type="InterPro" id="IPR019786">
    <property type="entry name" value="Zinc_finger_PHD-type_CS"/>
</dbReference>
<dbReference type="InterPro" id="IPR013083">
    <property type="entry name" value="Znf_RING/FYVE/PHD"/>
</dbReference>
<comment type="subcellular location">
    <subcellularLocation>
        <location evidence="2 12">Nucleus</location>
    </subcellularLocation>
</comment>
<dbReference type="InterPro" id="IPR019787">
    <property type="entry name" value="Znf_PHD-finger"/>
</dbReference>
<dbReference type="Proteomes" id="UP000298652">
    <property type="component" value="Chromosome 3"/>
</dbReference>
<dbReference type="PANTHER" id="PTHR12321:SF113">
    <property type="entry name" value="PHD FINGER PROTEIN ALFIN-LIKE"/>
    <property type="match status" value="1"/>
</dbReference>
<sequence length="352" mass="38539">MEKWGTFPVGVETTERDSTPTHPAQLPVAFPCLGVGSASALHLSRELPTLAATSPASARPGHGHARGPSTASARKLPMLAATGPDAPAQPGHGRAHGDTARRGACPAPAAGKAEHAVVHRGVHLQGLHLPPRRPHPRPHHSLVCCADEKAFSRKYNAGTESLYLYGNSDGNWELRPPKLLMPPGQPDPRMFGIKLVRGNMKHPKWLAYIATHCDAWLIRISFFLGANLGTQASRQHLSALINSLQTVHEAFVASDTYHRICHLEKMNVEIEDEDEGCGTEPTVCASCGNHYRRNGFWICCDECDRWFHGKCVKVTAALAEHIGHYECPECCSDKKGHDYNVDPLLSVLYKRY</sequence>
<feature type="compositionally biased region" description="Low complexity" evidence="13">
    <location>
        <begin position="102"/>
        <end position="111"/>
    </location>
</feature>
<protein>
    <recommendedName>
        <fullName evidence="12">PHD finger protein ALFIN-LIKE</fullName>
    </recommendedName>
</protein>
<dbReference type="InterPro" id="IPR021998">
    <property type="entry name" value="Alfin_N"/>
</dbReference>
<keyword evidence="10 12" id="KW-0539">Nucleus</keyword>
<evidence type="ECO:0000256" key="1">
    <source>
        <dbReference type="ARBA" id="ARBA00002232"/>
    </source>
</evidence>
<dbReference type="GO" id="GO:0003712">
    <property type="term" value="F:transcription coregulator activity"/>
    <property type="evidence" value="ECO:0007669"/>
    <property type="project" value="TreeGrafter"/>
</dbReference>
<reference evidence="15" key="1">
    <citation type="submission" date="2019-03" db="EMBL/GenBank/DDBJ databases">
        <title>WGS assembly of Setaria viridis.</title>
        <authorList>
            <person name="Huang P."/>
            <person name="Jenkins J."/>
            <person name="Grimwood J."/>
            <person name="Barry K."/>
            <person name="Healey A."/>
            <person name="Mamidi S."/>
            <person name="Sreedasyam A."/>
            <person name="Shu S."/>
            <person name="Feldman M."/>
            <person name="Wu J."/>
            <person name="Yu Y."/>
            <person name="Chen C."/>
            <person name="Johnson J."/>
            <person name="Rokhsar D."/>
            <person name="Baxter I."/>
            <person name="Schmutz J."/>
            <person name="Brutnell T."/>
            <person name="Kellogg E."/>
        </authorList>
    </citation>
    <scope>NUCLEOTIDE SEQUENCE [LARGE SCALE GENOMIC DNA]</scope>
</reference>
<dbReference type="SUPFAM" id="SSF57903">
    <property type="entry name" value="FYVE/PHD zinc finger"/>
    <property type="match status" value="1"/>
</dbReference>
<dbReference type="PANTHER" id="PTHR12321">
    <property type="entry name" value="CPG BINDING PROTEIN"/>
    <property type="match status" value="1"/>
</dbReference>
<dbReference type="GO" id="GO:0006325">
    <property type="term" value="P:chromatin organization"/>
    <property type="evidence" value="ECO:0007669"/>
    <property type="project" value="UniProtKB-UniRule"/>
</dbReference>
<dbReference type="InterPro" id="IPR011011">
    <property type="entry name" value="Znf_FYVE_PHD"/>
</dbReference>
<keyword evidence="6 12" id="KW-0862">Zinc</keyword>
<evidence type="ECO:0000256" key="8">
    <source>
        <dbReference type="ARBA" id="ARBA00023015"/>
    </source>
</evidence>
<evidence type="ECO:0000313" key="15">
    <source>
        <dbReference type="EMBL" id="TKW27707.1"/>
    </source>
</evidence>
<evidence type="ECO:0000256" key="11">
    <source>
        <dbReference type="PROSITE-ProRule" id="PRU00146"/>
    </source>
</evidence>
<evidence type="ECO:0000256" key="12">
    <source>
        <dbReference type="RuleBase" id="RU369089"/>
    </source>
</evidence>
<dbReference type="Pfam" id="PF12165">
    <property type="entry name" value="Alfin"/>
    <property type="match status" value="1"/>
</dbReference>
<evidence type="ECO:0000259" key="14">
    <source>
        <dbReference type="PROSITE" id="PS50016"/>
    </source>
</evidence>
<evidence type="ECO:0000256" key="6">
    <source>
        <dbReference type="ARBA" id="ARBA00022833"/>
    </source>
</evidence>
<dbReference type="InterPro" id="IPR044104">
    <property type="entry name" value="PHD_AL_plant"/>
</dbReference>
<keyword evidence="7 12" id="KW-0156">Chromatin regulator</keyword>
<keyword evidence="9 12" id="KW-0804">Transcription</keyword>
<dbReference type="InterPro" id="IPR001965">
    <property type="entry name" value="Znf_PHD"/>
</dbReference>
<dbReference type="GO" id="GO:0005634">
    <property type="term" value="C:nucleus"/>
    <property type="evidence" value="ECO:0007669"/>
    <property type="project" value="UniProtKB-SubCell"/>
</dbReference>
<keyword evidence="4 12" id="KW-0479">Metal-binding</keyword>
<comment type="domain">
    <text evidence="12">The PHD-type zinc finger mediates the binding to H3K4me3.</text>
</comment>
<keyword evidence="5 11" id="KW-0863">Zinc-finger</keyword>
<dbReference type="PROSITE" id="PS01359">
    <property type="entry name" value="ZF_PHD_1"/>
    <property type="match status" value="1"/>
</dbReference>
<evidence type="ECO:0000256" key="9">
    <source>
        <dbReference type="ARBA" id="ARBA00023163"/>
    </source>
</evidence>
<dbReference type="Gramene" id="TKW27707">
    <property type="protein sequence ID" value="TKW27707"/>
    <property type="gene ID" value="SEVIR_3G275100v2"/>
</dbReference>
<evidence type="ECO:0000313" key="16">
    <source>
        <dbReference type="Proteomes" id="UP000298652"/>
    </source>
</evidence>
<keyword evidence="16" id="KW-1185">Reference proteome</keyword>
<dbReference type="GO" id="GO:0008270">
    <property type="term" value="F:zinc ion binding"/>
    <property type="evidence" value="ECO:0007669"/>
    <property type="project" value="UniProtKB-KW"/>
</dbReference>
<dbReference type="GO" id="GO:0042393">
    <property type="term" value="F:histone binding"/>
    <property type="evidence" value="ECO:0007669"/>
    <property type="project" value="UniProtKB-UniRule"/>
</dbReference>
<gene>
    <name evidence="15" type="ORF">SEVIR_3G275100v2</name>
</gene>
<feature type="region of interest" description="Disordered" evidence="13">
    <location>
        <begin position="52"/>
        <end position="71"/>
    </location>
</feature>
<name>A0A4U6VSM1_SETVI</name>
<comment type="function">
    <text evidence="1 12">Histone-binding component that specifically recognizes H3 tails trimethylated on 'Lys-4' (H3K4me3), which mark transcription start sites of virtually all active genes.</text>
</comment>
<comment type="similarity">
    <text evidence="3 12">Belongs to the Alfin family.</text>
</comment>
<dbReference type="PROSITE" id="PS50016">
    <property type="entry name" value="ZF_PHD_2"/>
    <property type="match status" value="1"/>
</dbReference>
<evidence type="ECO:0000256" key="2">
    <source>
        <dbReference type="ARBA" id="ARBA00004123"/>
    </source>
</evidence>
<evidence type="ECO:0000256" key="10">
    <source>
        <dbReference type="ARBA" id="ARBA00023242"/>
    </source>
</evidence>
<evidence type="ECO:0000256" key="13">
    <source>
        <dbReference type="SAM" id="MobiDB-lite"/>
    </source>
</evidence>
<dbReference type="GO" id="GO:0006355">
    <property type="term" value="P:regulation of DNA-templated transcription"/>
    <property type="evidence" value="ECO:0007669"/>
    <property type="project" value="UniProtKB-UniRule"/>
</dbReference>
<dbReference type="Pfam" id="PF00628">
    <property type="entry name" value="PHD"/>
    <property type="match status" value="1"/>
</dbReference>